<dbReference type="PANTHER" id="PTHR48098:SF1">
    <property type="entry name" value="DIACYLGLYCEROL ACYLTRANSFERASE_MYCOLYLTRANSFERASE AG85A"/>
    <property type="match status" value="1"/>
</dbReference>
<proteinExistence type="predicted"/>
<reference evidence="2 3" key="1">
    <citation type="submission" date="2018-07" db="EMBL/GenBank/DDBJ databases">
        <title>Leeuwenhoekiella genomics.</title>
        <authorList>
            <person name="Tahon G."/>
            <person name="Willems A."/>
        </authorList>
    </citation>
    <scope>NUCLEOTIDE SEQUENCE [LARGE SCALE GENOMIC DNA]</scope>
    <source>
        <strain evidence="2 3">R-50232</strain>
    </source>
</reference>
<dbReference type="GO" id="GO:0016787">
    <property type="term" value="F:hydrolase activity"/>
    <property type="evidence" value="ECO:0007669"/>
    <property type="project" value="UniProtKB-KW"/>
</dbReference>
<feature type="signal peptide" evidence="1">
    <location>
        <begin position="1"/>
        <end position="19"/>
    </location>
</feature>
<comment type="caution">
    <text evidence="2">The sequence shown here is derived from an EMBL/GenBank/DDBJ whole genome shotgun (WGS) entry which is preliminary data.</text>
</comment>
<evidence type="ECO:0000313" key="3">
    <source>
        <dbReference type="Proteomes" id="UP000289821"/>
    </source>
</evidence>
<dbReference type="Pfam" id="PF00756">
    <property type="entry name" value="Esterase"/>
    <property type="match status" value="1"/>
</dbReference>
<dbReference type="InterPro" id="IPR029058">
    <property type="entry name" value="AB_hydrolase_fold"/>
</dbReference>
<dbReference type="EMBL" id="QOVI01000005">
    <property type="protein sequence ID" value="RXG13176.1"/>
    <property type="molecule type" value="Genomic_DNA"/>
</dbReference>
<protein>
    <submittedName>
        <fullName evidence="2">S-formylglutathione hydrolase FrmB</fullName>
    </submittedName>
</protein>
<keyword evidence="2" id="KW-0378">Hydrolase</keyword>
<dbReference type="GO" id="GO:0016747">
    <property type="term" value="F:acyltransferase activity, transferring groups other than amino-acyl groups"/>
    <property type="evidence" value="ECO:0007669"/>
    <property type="project" value="TreeGrafter"/>
</dbReference>
<keyword evidence="3" id="KW-1185">Reference proteome</keyword>
<gene>
    <name evidence="2" type="ORF">DSM04_105154</name>
</gene>
<organism evidence="2 3">
    <name type="scientific">Leeuwenhoekiella aestuarii</name>
    <dbReference type="NCBI Taxonomy" id="2249426"/>
    <lineage>
        <taxon>Bacteria</taxon>
        <taxon>Pseudomonadati</taxon>
        <taxon>Bacteroidota</taxon>
        <taxon>Flavobacteriia</taxon>
        <taxon>Flavobacteriales</taxon>
        <taxon>Flavobacteriaceae</taxon>
        <taxon>Leeuwenhoekiella</taxon>
    </lineage>
</organism>
<dbReference type="Gene3D" id="3.40.50.1820">
    <property type="entry name" value="alpha/beta hydrolase"/>
    <property type="match status" value="1"/>
</dbReference>
<accession>A0A4Q0NR63</accession>
<dbReference type="RefSeq" id="WP_128761958.1">
    <property type="nucleotide sequence ID" value="NZ_QOVI01000005.1"/>
</dbReference>
<feature type="chain" id="PRO_5020485640" evidence="1">
    <location>
        <begin position="20"/>
        <end position="269"/>
    </location>
</feature>
<dbReference type="PANTHER" id="PTHR48098">
    <property type="entry name" value="ENTEROCHELIN ESTERASE-RELATED"/>
    <property type="match status" value="1"/>
</dbReference>
<dbReference type="Proteomes" id="UP000289821">
    <property type="component" value="Unassembled WGS sequence"/>
</dbReference>
<evidence type="ECO:0000313" key="2">
    <source>
        <dbReference type="EMBL" id="RXG13176.1"/>
    </source>
</evidence>
<dbReference type="InterPro" id="IPR050583">
    <property type="entry name" value="Mycobacterial_A85_antigen"/>
</dbReference>
<sequence>MRLLGIYFLALSFSISAYAGKIQTVTTHSDAMQKDINAIVITPEGYSTSKEYPVVYLLHGYSGNYTEWSKQVPDLDDYADLYQLIIVCPDGNYGSWYFDSEVKPESKYDTYVAKELVHWVDQHFSTINDKSGRAITGLSMGGHGALYLAFKHQDIYALAGSMSGGVDITPFPNNWELASYLGSYAEHKERWEANTVINLTNLLTPDSLKLIIECGTSDFFYKVNVNLHEKLEYTNIPHTFISSPGGHTWDFWRNAIKYQLVFFNSYFKK</sequence>
<dbReference type="OrthoDB" id="9803578at2"/>
<dbReference type="AlphaFoldDB" id="A0A4Q0NR63"/>
<name>A0A4Q0NR63_9FLAO</name>
<dbReference type="InterPro" id="IPR000801">
    <property type="entry name" value="Esterase-like"/>
</dbReference>
<evidence type="ECO:0000256" key="1">
    <source>
        <dbReference type="SAM" id="SignalP"/>
    </source>
</evidence>
<dbReference type="SUPFAM" id="SSF53474">
    <property type="entry name" value="alpha/beta-Hydrolases"/>
    <property type="match status" value="1"/>
</dbReference>
<keyword evidence="1" id="KW-0732">Signal</keyword>